<proteinExistence type="predicted"/>
<organism evidence="3 4">
    <name type="scientific">Phaseolus vulgaris</name>
    <name type="common">Kidney bean</name>
    <name type="synonym">French bean</name>
    <dbReference type="NCBI Taxonomy" id="3885"/>
    <lineage>
        <taxon>Eukaryota</taxon>
        <taxon>Viridiplantae</taxon>
        <taxon>Streptophyta</taxon>
        <taxon>Embryophyta</taxon>
        <taxon>Tracheophyta</taxon>
        <taxon>Spermatophyta</taxon>
        <taxon>Magnoliopsida</taxon>
        <taxon>eudicotyledons</taxon>
        <taxon>Gunneridae</taxon>
        <taxon>Pentapetalae</taxon>
        <taxon>rosids</taxon>
        <taxon>fabids</taxon>
        <taxon>Fabales</taxon>
        <taxon>Fabaceae</taxon>
        <taxon>Papilionoideae</taxon>
        <taxon>50 kb inversion clade</taxon>
        <taxon>NPAAA clade</taxon>
        <taxon>indigoferoid/millettioid clade</taxon>
        <taxon>Phaseoleae</taxon>
        <taxon>Phaseolus</taxon>
    </lineage>
</organism>
<gene>
    <name evidence="3" type="ORF">PHAVU_003G058500g</name>
</gene>
<feature type="domain" description="Myb/SANT-like" evidence="2">
    <location>
        <begin position="5"/>
        <end position="85"/>
    </location>
</feature>
<dbReference type="PANTHER" id="PTHR46929">
    <property type="entry name" value="EXPRESSED PROTEIN"/>
    <property type="match status" value="1"/>
</dbReference>
<evidence type="ECO:0000259" key="2">
    <source>
        <dbReference type="Pfam" id="PF12776"/>
    </source>
</evidence>
<dbReference type="STRING" id="3885.V7C8X3"/>
<accession>V7C8X3</accession>
<name>V7C8X3_PHAVU</name>
<dbReference type="AlphaFoldDB" id="V7C8X3"/>
<feature type="compositionally biased region" description="Low complexity" evidence="1">
    <location>
        <begin position="159"/>
        <end position="172"/>
    </location>
</feature>
<reference evidence="4" key="1">
    <citation type="journal article" date="2014" name="Nat. Genet.">
        <title>A reference genome for common bean and genome-wide analysis of dual domestications.</title>
        <authorList>
            <person name="Schmutz J."/>
            <person name="McClean P.E."/>
            <person name="Mamidi S."/>
            <person name="Wu G.A."/>
            <person name="Cannon S.B."/>
            <person name="Grimwood J."/>
            <person name="Jenkins J."/>
            <person name="Shu S."/>
            <person name="Song Q."/>
            <person name="Chavarro C."/>
            <person name="Torres-Torres M."/>
            <person name="Geffroy V."/>
            <person name="Moghaddam S.M."/>
            <person name="Gao D."/>
            <person name="Abernathy B."/>
            <person name="Barry K."/>
            <person name="Blair M."/>
            <person name="Brick M.A."/>
            <person name="Chovatia M."/>
            <person name="Gepts P."/>
            <person name="Goodstein D.M."/>
            <person name="Gonzales M."/>
            <person name="Hellsten U."/>
            <person name="Hyten D.L."/>
            <person name="Jia G."/>
            <person name="Kelly J.D."/>
            <person name="Kudrna D."/>
            <person name="Lee R."/>
            <person name="Richard M.M."/>
            <person name="Miklas P.N."/>
            <person name="Osorno J.M."/>
            <person name="Rodrigues J."/>
            <person name="Thareau V."/>
            <person name="Urrea C.A."/>
            <person name="Wang M."/>
            <person name="Yu Y."/>
            <person name="Zhang M."/>
            <person name="Wing R.A."/>
            <person name="Cregan P.B."/>
            <person name="Rokhsar D.S."/>
            <person name="Jackson S.A."/>
        </authorList>
    </citation>
    <scope>NUCLEOTIDE SEQUENCE [LARGE SCALE GENOMIC DNA]</scope>
    <source>
        <strain evidence="4">cv. G19833</strain>
    </source>
</reference>
<evidence type="ECO:0000256" key="1">
    <source>
        <dbReference type="SAM" id="MobiDB-lite"/>
    </source>
</evidence>
<dbReference type="InterPro" id="IPR024752">
    <property type="entry name" value="Myb/SANT-like_dom"/>
</dbReference>
<sequence length="317" mass="36269">QLERVEEARRGSRVDGSWTTQGYNNIVMALHEVGMHTITKNHVKNRQKSLKNRWREVHDLFSSLNGFAWNQSSKTFEAEDKVWDSLIHAKPSADKWRVNSIHNYDLMEELWLNERATGNGGGHLDSDNNMNYTAEPPRFDAPDALDEDLPRSPGSHAESTNSPSNTQSTPSQAMGEASSSNESKRKAPMVDVIQNQFSMLNNNLAVLGSYMKHGNEVATDLVEIARIQATATQDVVADIRRCTDYYGEHVHHQRRITSYQYFESNIWSLLVDMNISDENLLDQCYNFLCENPTKVKQLFGLPAQRRMTKFNMMTRRN</sequence>
<dbReference type="PANTHER" id="PTHR46929:SF4">
    <property type="entry name" value="MYB_SANT-LIKE DOMAIN-CONTAINING PROTEIN"/>
    <property type="match status" value="1"/>
</dbReference>
<dbReference type="EMBL" id="CM002290">
    <property type="protein sequence ID" value="ESW25705.1"/>
    <property type="molecule type" value="Genomic_DNA"/>
</dbReference>
<feature type="non-terminal residue" evidence="3">
    <location>
        <position position="1"/>
    </location>
</feature>
<evidence type="ECO:0000313" key="3">
    <source>
        <dbReference type="EMBL" id="ESW25705.1"/>
    </source>
</evidence>
<dbReference type="Gramene" id="ESW25705">
    <property type="protein sequence ID" value="ESW25705"/>
    <property type="gene ID" value="PHAVU_003G058500g"/>
</dbReference>
<dbReference type="Pfam" id="PF12776">
    <property type="entry name" value="Myb_DNA-bind_3"/>
    <property type="match status" value="1"/>
</dbReference>
<protein>
    <recommendedName>
        <fullName evidence="2">Myb/SANT-like domain-containing protein</fullName>
    </recommendedName>
</protein>
<dbReference type="OMA" id="MHIADEN"/>
<dbReference type="Proteomes" id="UP000000226">
    <property type="component" value="Chromosome 3"/>
</dbReference>
<evidence type="ECO:0000313" key="4">
    <source>
        <dbReference type="Proteomes" id="UP000000226"/>
    </source>
</evidence>
<feature type="region of interest" description="Disordered" evidence="1">
    <location>
        <begin position="121"/>
        <end position="186"/>
    </location>
</feature>
<keyword evidence="4" id="KW-1185">Reference proteome</keyword>
<dbReference type="OrthoDB" id="1410084at2759"/>